<name>A0A3N4K9A1_9PEZI</name>
<accession>A0A3N4K9A1</accession>
<evidence type="ECO:0000313" key="2">
    <source>
        <dbReference type="Proteomes" id="UP000277580"/>
    </source>
</evidence>
<dbReference type="AlphaFoldDB" id="A0A3N4K9A1"/>
<dbReference type="Proteomes" id="UP000277580">
    <property type="component" value="Unassembled WGS sequence"/>
</dbReference>
<dbReference type="InParanoid" id="A0A3N4K9A1"/>
<organism evidence="1 2">
    <name type="scientific">Morchella conica CCBAS932</name>
    <dbReference type="NCBI Taxonomy" id="1392247"/>
    <lineage>
        <taxon>Eukaryota</taxon>
        <taxon>Fungi</taxon>
        <taxon>Dikarya</taxon>
        <taxon>Ascomycota</taxon>
        <taxon>Pezizomycotina</taxon>
        <taxon>Pezizomycetes</taxon>
        <taxon>Pezizales</taxon>
        <taxon>Morchellaceae</taxon>
        <taxon>Morchella</taxon>
    </lineage>
</organism>
<evidence type="ECO:0000313" key="1">
    <source>
        <dbReference type="EMBL" id="RPB07013.1"/>
    </source>
</evidence>
<proteinExistence type="predicted"/>
<gene>
    <name evidence="1" type="ORF">P167DRAFT_540438</name>
</gene>
<dbReference type="EMBL" id="ML119199">
    <property type="protein sequence ID" value="RPB07013.1"/>
    <property type="molecule type" value="Genomic_DNA"/>
</dbReference>
<keyword evidence="2" id="KW-1185">Reference proteome</keyword>
<protein>
    <submittedName>
        <fullName evidence="1">Uncharacterized protein</fullName>
    </submittedName>
</protein>
<reference evidence="1 2" key="1">
    <citation type="journal article" date="2018" name="Nat. Ecol. Evol.">
        <title>Pezizomycetes genomes reveal the molecular basis of ectomycorrhizal truffle lifestyle.</title>
        <authorList>
            <person name="Murat C."/>
            <person name="Payen T."/>
            <person name="Noel B."/>
            <person name="Kuo A."/>
            <person name="Morin E."/>
            <person name="Chen J."/>
            <person name="Kohler A."/>
            <person name="Krizsan K."/>
            <person name="Balestrini R."/>
            <person name="Da Silva C."/>
            <person name="Montanini B."/>
            <person name="Hainaut M."/>
            <person name="Levati E."/>
            <person name="Barry K.W."/>
            <person name="Belfiori B."/>
            <person name="Cichocki N."/>
            <person name="Clum A."/>
            <person name="Dockter R.B."/>
            <person name="Fauchery L."/>
            <person name="Guy J."/>
            <person name="Iotti M."/>
            <person name="Le Tacon F."/>
            <person name="Lindquist E.A."/>
            <person name="Lipzen A."/>
            <person name="Malagnac F."/>
            <person name="Mello A."/>
            <person name="Molinier V."/>
            <person name="Miyauchi S."/>
            <person name="Poulain J."/>
            <person name="Riccioni C."/>
            <person name="Rubini A."/>
            <person name="Sitrit Y."/>
            <person name="Splivallo R."/>
            <person name="Traeger S."/>
            <person name="Wang M."/>
            <person name="Zifcakova L."/>
            <person name="Wipf D."/>
            <person name="Zambonelli A."/>
            <person name="Paolocci F."/>
            <person name="Nowrousian M."/>
            <person name="Ottonello S."/>
            <person name="Baldrian P."/>
            <person name="Spatafora J.W."/>
            <person name="Henrissat B."/>
            <person name="Nagy L.G."/>
            <person name="Aury J.M."/>
            <person name="Wincker P."/>
            <person name="Grigoriev I.V."/>
            <person name="Bonfante P."/>
            <person name="Martin F.M."/>
        </authorList>
    </citation>
    <scope>NUCLEOTIDE SEQUENCE [LARGE SCALE GENOMIC DNA]</scope>
    <source>
        <strain evidence="1 2">CCBAS932</strain>
    </source>
</reference>
<sequence length="72" mass="8103">MIHIVCCPLFTFCKRVSSKPPPTQHKLLEQLRSGLWKNVNGADLSVMGTRQNKTRFALILSRLGSGKGEFCR</sequence>